<sequence length="456" mass="52791">MSTLKRQRKEIDYKEKSSSDDEEYKLPTSTSDWGEKEVKHFNVEFDEMHANNSIDKLPNIYKHLILEGWDEDDIRGADTSALNNTSKDVIKRLRGIMGLQKNEVNKEVKVDAFIYYLFAKLGFNDYPFEMFAQYECSIDIDKRTFTSRPDFIIFKDDIMTIILEDKHRFNANKFNDWGEHQTIGEIITCATHAIGTRDATETFIINAVRVVGTYFTFYKAEICSENIIKCYKSKSDSALIIKRYPKKDAPAIRTSRLVEINIAGSWRFDSFTEVVQLVYWPNTPRGRFGCYLNLRFTFAEIQCFLIIELHTFTTLSIMIASGFGEQKGKNHYIFSLHSWITWLICFRLFTPTNLCAEKMYAPDFYQKINKSGLIGFDKRSSCHYGPCASNFTRRRSFSCCHICNEILNAFETVGPALLENHMPHSYEDITAQYPAIDPFSFVCKEALNCTHFPGKG</sequence>
<dbReference type="EMBL" id="KQ964610">
    <property type="protein sequence ID" value="KXN67849.1"/>
    <property type="molecule type" value="Genomic_DNA"/>
</dbReference>
<protein>
    <submittedName>
        <fullName evidence="2">Uncharacterized protein</fullName>
    </submittedName>
</protein>
<name>A0A137NZ33_CONC2</name>
<feature type="region of interest" description="Disordered" evidence="1">
    <location>
        <begin position="1"/>
        <end position="29"/>
    </location>
</feature>
<organism evidence="2 3">
    <name type="scientific">Conidiobolus coronatus (strain ATCC 28846 / CBS 209.66 / NRRL 28638)</name>
    <name type="common">Delacroixia coronata</name>
    <dbReference type="NCBI Taxonomy" id="796925"/>
    <lineage>
        <taxon>Eukaryota</taxon>
        <taxon>Fungi</taxon>
        <taxon>Fungi incertae sedis</taxon>
        <taxon>Zoopagomycota</taxon>
        <taxon>Entomophthoromycotina</taxon>
        <taxon>Entomophthoromycetes</taxon>
        <taxon>Entomophthorales</taxon>
        <taxon>Ancylistaceae</taxon>
        <taxon>Conidiobolus</taxon>
    </lineage>
</organism>
<evidence type="ECO:0000256" key="1">
    <source>
        <dbReference type="SAM" id="MobiDB-lite"/>
    </source>
</evidence>
<accession>A0A137NZ33</accession>
<keyword evidence="3" id="KW-1185">Reference proteome</keyword>
<proteinExistence type="predicted"/>
<dbReference type="Proteomes" id="UP000070444">
    <property type="component" value="Unassembled WGS sequence"/>
</dbReference>
<reference evidence="2 3" key="1">
    <citation type="journal article" date="2015" name="Genome Biol. Evol.">
        <title>Phylogenomic analyses indicate that early fungi evolved digesting cell walls of algal ancestors of land plants.</title>
        <authorList>
            <person name="Chang Y."/>
            <person name="Wang S."/>
            <person name="Sekimoto S."/>
            <person name="Aerts A.L."/>
            <person name="Choi C."/>
            <person name="Clum A."/>
            <person name="LaButti K.M."/>
            <person name="Lindquist E.A."/>
            <person name="Yee Ngan C."/>
            <person name="Ohm R.A."/>
            <person name="Salamov A.A."/>
            <person name="Grigoriev I.V."/>
            <person name="Spatafora J.W."/>
            <person name="Berbee M.L."/>
        </authorList>
    </citation>
    <scope>NUCLEOTIDE SEQUENCE [LARGE SCALE GENOMIC DNA]</scope>
    <source>
        <strain evidence="2 3">NRRL 28638</strain>
    </source>
</reference>
<evidence type="ECO:0000313" key="2">
    <source>
        <dbReference type="EMBL" id="KXN67849.1"/>
    </source>
</evidence>
<dbReference type="OrthoDB" id="2447694at2759"/>
<gene>
    <name evidence="2" type="ORF">CONCODRAFT_19343</name>
</gene>
<feature type="compositionally biased region" description="Basic and acidic residues" evidence="1">
    <location>
        <begin position="9"/>
        <end position="19"/>
    </location>
</feature>
<evidence type="ECO:0000313" key="3">
    <source>
        <dbReference type="Proteomes" id="UP000070444"/>
    </source>
</evidence>
<dbReference type="AlphaFoldDB" id="A0A137NZ33"/>